<accession>A0ABU0ZDB5</accession>
<evidence type="ECO:0000256" key="1">
    <source>
        <dbReference type="SAM" id="MobiDB-lite"/>
    </source>
</evidence>
<dbReference type="EMBL" id="JAVHUY010000008">
    <property type="protein sequence ID" value="MDQ7905054.1"/>
    <property type="molecule type" value="Genomic_DNA"/>
</dbReference>
<evidence type="ECO:0000313" key="4">
    <source>
        <dbReference type="Proteomes" id="UP001230908"/>
    </source>
</evidence>
<keyword evidence="2" id="KW-1133">Transmembrane helix</keyword>
<protein>
    <submittedName>
        <fullName evidence="3">DUF4386 domain-containing protein</fullName>
    </submittedName>
</protein>
<evidence type="ECO:0000256" key="2">
    <source>
        <dbReference type="SAM" id="Phobius"/>
    </source>
</evidence>
<feature type="region of interest" description="Disordered" evidence="1">
    <location>
        <begin position="232"/>
        <end position="251"/>
    </location>
</feature>
<keyword evidence="4" id="KW-1185">Reference proteome</keyword>
<reference evidence="3 4" key="1">
    <citation type="submission" date="2023-08" db="EMBL/GenBank/DDBJ databases">
        <title>Phytohabitans sansha sp. nov., isolated from marine sediment.</title>
        <authorList>
            <person name="Zhao Y."/>
            <person name="Yi K."/>
        </authorList>
    </citation>
    <scope>NUCLEOTIDE SEQUENCE [LARGE SCALE GENOMIC DNA]</scope>
    <source>
        <strain evidence="3 4">ZYX-F-186</strain>
    </source>
</reference>
<keyword evidence="2" id="KW-0812">Transmembrane</keyword>
<sequence>MAIDKSQRTAARVAGFVLLLLMAAAFFSQAYVPSHIIVVDDVAATAHNIVASEQLFRIGIAADILIFAGDIVMAVAFYVLLRPVSPGLAMLALLWRTAQSTIMAMNGLSFLMASSVLSGSGDLRALNGDQLQELANTYVGAHTAGFNLGLIFLALGNGVFAYLLFTSNYVPRALAAWGVFAYVVMAVGNLAVIVSGAENSAGGVMVHYLPAFFFEVIGGGWLLFKGVRAPRRPSPPPYADEPAGATRDGSA</sequence>
<comment type="caution">
    <text evidence="3">The sequence shown here is derived from an EMBL/GenBank/DDBJ whole genome shotgun (WGS) entry which is preliminary data.</text>
</comment>
<dbReference type="RefSeq" id="WP_308712319.1">
    <property type="nucleotide sequence ID" value="NZ_JAVHUY010000008.1"/>
</dbReference>
<gene>
    <name evidence="3" type="ORF">RB614_11030</name>
</gene>
<proteinExistence type="predicted"/>
<organism evidence="3 4">
    <name type="scientific">Phytohabitans maris</name>
    <dbReference type="NCBI Taxonomy" id="3071409"/>
    <lineage>
        <taxon>Bacteria</taxon>
        <taxon>Bacillati</taxon>
        <taxon>Actinomycetota</taxon>
        <taxon>Actinomycetes</taxon>
        <taxon>Micromonosporales</taxon>
        <taxon>Micromonosporaceae</taxon>
    </lineage>
</organism>
<feature type="transmembrane region" description="Helical" evidence="2">
    <location>
        <begin position="174"/>
        <end position="194"/>
    </location>
</feature>
<feature type="transmembrane region" description="Helical" evidence="2">
    <location>
        <begin position="54"/>
        <end position="81"/>
    </location>
</feature>
<dbReference type="Pfam" id="PF14329">
    <property type="entry name" value="DUF4386"/>
    <property type="match status" value="1"/>
</dbReference>
<keyword evidence="2" id="KW-0472">Membrane</keyword>
<dbReference type="Proteomes" id="UP001230908">
    <property type="component" value="Unassembled WGS sequence"/>
</dbReference>
<feature type="transmembrane region" description="Helical" evidence="2">
    <location>
        <begin position="206"/>
        <end position="224"/>
    </location>
</feature>
<dbReference type="InterPro" id="IPR025495">
    <property type="entry name" value="DUF4386"/>
</dbReference>
<feature type="transmembrane region" description="Helical" evidence="2">
    <location>
        <begin position="144"/>
        <end position="165"/>
    </location>
</feature>
<name>A0ABU0ZDB5_9ACTN</name>
<feature type="transmembrane region" description="Helical" evidence="2">
    <location>
        <begin position="93"/>
        <end position="117"/>
    </location>
</feature>
<evidence type="ECO:0000313" key="3">
    <source>
        <dbReference type="EMBL" id="MDQ7905054.1"/>
    </source>
</evidence>